<dbReference type="Proteomes" id="UP000826271">
    <property type="component" value="Unassembled WGS sequence"/>
</dbReference>
<feature type="region of interest" description="Disordered" evidence="1">
    <location>
        <begin position="202"/>
        <end position="308"/>
    </location>
</feature>
<dbReference type="EMBL" id="WHWC01000002">
    <property type="protein sequence ID" value="KAG8387299.1"/>
    <property type="molecule type" value="Genomic_DNA"/>
</dbReference>
<feature type="compositionally biased region" description="Polar residues" evidence="1">
    <location>
        <begin position="278"/>
        <end position="289"/>
    </location>
</feature>
<dbReference type="AlphaFoldDB" id="A0AAV6XX06"/>
<reference evidence="2" key="1">
    <citation type="submission" date="2019-10" db="EMBL/GenBank/DDBJ databases">
        <authorList>
            <person name="Zhang R."/>
            <person name="Pan Y."/>
            <person name="Wang J."/>
            <person name="Ma R."/>
            <person name="Yu S."/>
        </authorList>
    </citation>
    <scope>NUCLEOTIDE SEQUENCE</scope>
    <source>
        <strain evidence="2">LA-IB0</strain>
        <tissue evidence="2">Leaf</tissue>
    </source>
</reference>
<organism evidence="2 3">
    <name type="scientific">Buddleja alternifolia</name>
    <dbReference type="NCBI Taxonomy" id="168488"/>
    <lineage>
        <taxon>Eukaryota</taxon>
        <taxon>Viridiplantae</taxon>
        <taxon>Streptophyta</taxon>
        <taxon>Embryophyta</taxon>
        <taxon>Tracheophyta</taxon>
        <taxon>Spermatophyta</taxon>
        <taxon>Magnoliopsida</taxon>
        <taxon>eudicotyledons</taxon>
        <taxon>Gunneridae</taxon>
        <taxon>Pentapetalae</taxon>
        <taxon>asterids</taxon>
        <taxon>lamiids</taxon>
        <taxon>Lamiales</taxon>
        <taxon>Scrophulariaceae</taxon>
        <taxon>Buddlejeae</taxon>
        <taxon>Buddleja</taxon>
    </lineage>
</organism>
<comment type="caution">
    <text evidence="2">The sequence shown here is derived from an EMBL/GenBank/DDBJ whole genome shotgun (WGS) entry which is preliminary data.</text>
</comment>
<feature type="compositionally biased region" description="Polar residues" evidence="1">
    <location>
        <begin position="226"/>
        <end position="235"/>
    </location>
</feature>
<protein>
    <submittedName>
        <fullName evidence="2">Uncharacterized protein</fullName>
    </submittedName>
</protein>
<accession>A0AAV6XX06</accession>
<gene>
    <name evidence="2" type="ORF">BUALT_Bualt02G0006900</name>
</gene>
<proteinExistence type="predicted"/>
<evidence type="ECO:0000313" key="2">
    <source>
        <dbReference type="EMBL" id="KAG8387299.1"/>
    </source>
</evidence>
<feature type="compositionally biased region" description="Polar residues" evidence="1">
    <location>
        <begin position="202"/>
        <end position="217"/>
    </location>
</feature>
<evidence type="ECO:0000313" key="3">
    <source>
        <dbReference type="Proteomes" id="UP000826271"/>
    </source>
</evidence>
<keyword evidence="3" id="KW-1185">Reference proteome</keyword>
<name>A0AAV6XX06_9LAMI</name>
<sequence>MAPKKTKTVKLFEVKVEVDNSAHNTYPSMSLITPEIGSSAARSRSSGHVRRIENYVQNYEEFSIARDVNTSMRLSGPGSAITHENKGDFMEKRAKKMKFTDQESAKDDTDMSLGIIAWKPSVSRFADESPYFLKISDNEDFKISDQGPTKEDMVESHLEKIIVVSEKHLYRKTQSRSLYPAAQLTKLQAALQTSDEYLRQAASSSQHFQVTSHSDNGNHGHVPSTDLLQNNNASDVSHKWASEQSLDANAINSATPNSSESMSQVSQGLGQRQHDVNEWQQNQHSQIQPPEQHLALSIPRGPLMIKSL</sequence>
<feature type="compositionally biased region" description="Polar residues" evidence="1">
    <location>
        <begin position="242"/>
        <end position="270"/>
    </location>
</feature>
<evidence type="ECO:0000256" key="1">
    <source>
        <dbReference type="SAM" id="MobiDB-lite"/>
    </source>
</evidence>